<organism evidence="2 3">
    <name type="scientific">Lentzea pudingi</name>
    <dbReference type="NCBI Taxonomy" id="1789439"/>
    <lineage>
        <taxon>Bacteria</taxon>
        <taxon>Bacillati</taxon>
        <taxon>Actinomycetota</taxon>
        <taxon>Actinomycetes</taxon>
        <taxon>Pseudonocardiales</taxon>
        <taxon>Pseudonocardiaceae</taxon>
        <taxon>Lentzea</taxon>
    </lineage>
</organism>
<evidence type="ECO:0000313" key="2">
    <source>
        <dbReference type="EMBL" id="GGM73542.1"/>
    </source>
</evidence>
<comment type="caution">
    <text evidence="2">The sequence shown here is derived from an EMBL/GenBank/DDBJ whole genome shotgun (WGS) entry which is preliminary data.</text>
</comment>
<reference evidence="3" key="1">
    <citation type="journal article" date="2019" name="Int. J. Syst. Evol. Microbiol.">
        <title>The Global Catalogue of Microorganisms (GCM) 10K type strain sequencing project: providing services to taxonomists for standard genome sequencing and annotation.</title>
        <authorList>
            <consortium name="The Broad Institute Genomics Platform"/>
            <consortium name="The Broad Institute Genome Sequencing Center for Infectious Disease"/>
            <person name="Wu L."/>
            <person name="Ma J."/>
        </authorList>
    </citation>
    <scope>NUCLEOTIDE SEQUENCE [LARGE SCALE GENOMIC DNA]</scope>
    <source>
        <strain evidence="3">CGMCC 4.7319</strain>
    </source>
</reference>
<name>A0ABQ2HD70_9PSEU</name>
<accession>A0ABQ2HD70</accession>
<evidence type="ECO:0000313" key="3">
    <source>
        <dbReference type="Proteomes" id="UP000597656"/>
    </source>
</evidence>
<dbReference type="EMBL" id="BMNC01000001">
    <property type="protein sequence ID" value="GGM73542.1"/>
    <property type="molecule type" value="Genomic_DNA"/>
</dbReference>
<dbReference type="Proteomes" id="UP000597656">
    <property type="component" value="Unassembled WGS sequence"/>
</dbReference>
<evidence type="ECO:0000259" key="1">
    <source>
        <dbReference type="Pfam" id="PF04738"/>
    </source>
</evidence>
<sequence>MTRPEAAVALRWRLSPRLLLRRAGFGIHWWLDLAHRQTAERASEYRDRTAALERARAVLLPQLVDAVSRAAETEDKPALRVLSKARRALGRRGELGPASLPELREPMAAYQAAWLAAHRSAELLAAAVTAESADRDRRLRPLLGDERVRDALLQLAPAFHAEVLRWCATAGPKAVRAKDRAFQRRAYLYAQRLAVKNETTSFFGPLVHGKVSDEVTGILLGGETPAGVREVEAFVAFWAVCALAEAIAADPAMADLVPPSWLPSCRRDASTVRFADGRAVRLTDDQAALVAAIDGERTVGVLADLAGVDLVAARTLLAKLARAGAVRRAPEPPSTTSRPLEWLIGWAGRHAAHTSWPTALTDVRQLADRYAHAADHATRASRLADLEDRFTGLAGVDARRAAGRMYADRAVVSIDARGDQTPVLVGTDTARRWAGQLSPVLAVASHHGELRTLAANQWCGELMRGDAEMPYDELIRRVQNAPEERLAELEKPARQFAESYRELVLSGVDPADPRQSVLTPESVLALCPPPSRPAFVSPDVLLEHGRDEDLIVLGELHPYVFAWGSQGHFSDDPDGLAADFTADLSPWGGPGRLATVIRRRRHKGLVSDTFPGRFIEVTAVATDDATRSVPLSAVTVVLAENGPRLHDSDGELVLYAGEDDHPHLRAFAAPSASLPTVWIAGQAPRVRVGDLIAQRARWACRAADLDIAPQHGTTEIFLAAQRLRTTRGLPRFCFAALPHEPKPIAVDLDNPLAVEVLAALLRAGQADEFTLAEMRPAPDSLWLEHHGRPTTSEFRIALTGGVR</sequence>
<gene>
    <name evidence="2" type="ORF">GCM10011609_06670</name>
</gene>
<keyword evidence="3" id="KW-1185">Reference proteome</keyword>
<dbReference type="InterPro" id="IPR006827">
    <property type="entry name" value="Lant_deHydtase_N"/>
</dbReference>
<protein>
    <submittedName>
        <fullName evidence="2">Lantibiotic dehydratase</fullName>
    </submittedName>
</protein>
<dbReference type="Pfam" id="PF04738">
    <property type="entry name" value="Lant_dehydr_N"/>
    <property type="match status" value="1"/>
</dbReference>
<feature type="domain" description="Lantibiotic dehydratase N-terminal" evidence="1">
    <location>
        <begin position="145"/>
        <end position="449"/>
    </location>
</feature>
<dbReference type="RefSeq" id="WP_229693046.1">
    <property type="nucleotide sequence ID" value="NZ_BMNC01000001.1"/>
</dbReference>
<proteinExistence type="predicted"/>